<proteinExistence type="predicted"/>
<sequence length="127" mass="13878">MQNSSGYILVVDDSQTNNVLLEAVLSEGGYATQIAMSASEAWAMIYKDRPALILLDLLMPKISGFQLLERMKAKEAYAGIPVIIVSALSDPETARVLKDMGADDFYSKPLDIPGLLNRISQLYKAPV</sequence>
<dbReference type="AlphaFoldDB" id="A0A0E9LUC5"/>
<keyword evidence="5" id="KW-1185">Reference proteome</keyword>
<dbReference type="PANTHER" id="PTHR44591:SF3">
    <property type="entry name" value="RESPONSE REGULATORY DOMAIN-CONTAINING PROTEIN"/>
    <property type="match status" value="1"/>
</dbReference>
<dbReference type="PROSITE" id="PS50110">
    <property type="entry name" value="RESPONSE_REGULATORY"/>
    <property type="match status" value="1"/>
</dbReference>
<dbReference type="SUPFAM" id="SSF52172">
    <property type="entry name" value="CheY-like"/>
    <property type="match status" value="1"/>
</dbReference>
<dbReference type="EMBL" id="BAZW01000003">
    <property type="protein sequence ID" value="GAO28450.1"/>
    <property type="molecule type" value="Genomic_DNA"/>
</dbReference>
<gene>
    <name evidence="4" type="ORF">JCM15548_1547</name>
</gene>
<dbReference type="Pfam" id="PF00072">
    <property type="entry name" value="Response_reg"/>
    <property type="match status" value="1"/>
</dbReference>
<dbReference type="GO" id="GO:0000160">
    <property type="term" value="P:phosphorelay signal transduction system"/>
    <property type="evidence" value="ECO:0007669"/>
    <property type="project" value="InterPro"/>
</dbReference>
<protein>
    <submittedName>
        <fullName evidence="4">Response regulator receiver</fullName>
    </submittedName>
</protein>
<accession>A0A0E9LUC5</accession>
<dbReference type="InterPro" id="IPR011006">
    <property type="entry name" value="CheY-like_superfamily"/>
</dbReference>
<reference evidence="4 5" key="1">
    <citation type="journal article" date="2015" name="Microbes Environ.">
        <title>Distribution and evolution of nitrogen fixation genes in the phylum bacteroidetes.</title>
        <authorList>
            <person name="Inoue J."/>
            <person name="Oshima K."/>
            <person name="Suda W."/>
            <person name="Sakamoto M."/>
            <person name="Iino T."/>
            <person name="Noda S."/>
            <person name="Hongoh Y."/>
            <person name="Hattori M."/>
            <person name="Ohkuma M."/>
        </authorList>
    </citation>
    <scope>NUCLEOTIDE SEQUENCE [LARGE SCALE GENOMIC DNA]</scope>
    <source>
        <strain evidence="4">JCM 15548</strain>
    </source>
</reference>
<evidence type="ECO:0000256" key="1">
    <source>
        <dbReference type="ARBA" id="ARBA00022553"/>
    </source>
</evidence>
<organism evidence="4 5">
    <name type="scientific">Geofilum rubicundum JCM 15548</name>
    <dbReference type="NCBI Taxonomy" id="1236989"/>
    <lineage>
        <taxon>Bacteria</taxon>
        <taxon>Pseudomonadati</taxon>
        <taxon>Bacteroidota</taxon>
        <taxon>Bacteroidia</taxon>
        <taxon>Marinilabiliales</taxon>
        <taxon>Marinilabiliaceae</taxon>
        <taxon>Geofilum</taxon>
    </lineage>
</organism>
<evidence type="ECO:0000313" key="5">
    <source>
        <dbReference type="Proteomes" id="UP000032900"/>
    </source>
</evidence>
<dbReference type="STRING" id="1236989.JCM15548_1547"/>
<dbReference type="PANTHER" id="PTHR44591">
    <property type="entry name" value="STRESS RESPONSE REGULATOR PROTEIN 1"/>
    <property type="match status" value="1"/>
</dbReference>
<dbReference type="InterPro" id="IPR050595">
    <property type="entry name" value="Bact_response_regulator"/>
</dbReference>
<dbReference type="InterPro" id="IPR001789">
    <property type="entry name" value="Sig_transdc_resp-reg_receiver"/>
</dbReference>
<comment type="caution">
    <text evidence="4">The sequence shown here is derived from an EMBL/GenBank/DDBJ whole genome shotgun (WGS) entry which is preliminary data.</text>
</comment>
<dbReference type="RefSeq" id="WP_062122262.1">
    <property type="nucleotide sequence ID" value="NZ_BAZW01000003.1"/>
</dbReference>
<evidence type="ECO:0000313" key="4">
    <source>
        <dbReference type="EMBL" id="GAO28450.1"/>
    </source>
</evidence>
<dbReference type="SMART" id="SM00448">
    <property type="entry name" value="REC"/>
    <property type="match status" value="1"/>
</dbReference>
<dbReference type="OrthoDB" id="9781208at2"/>
<feature type="modified residue" description="4-aspartylphosphate" evidence="2">
    <location>
        <position position="56"/>
    </location>
</feature>
<keyword evidence="1 2" id="KW-0597">Phosphoprotein</keyword>
<dbReference type="Proteomes" id="UP000032900">
    <property type="component" value="Unassembled WGS sequence"/>
</dbReference>
<evidence type="ECO:0000259" key="3">
    <source>
        <dbReference type="PROSITE" id="PS50110"/>
    </source>
</evidence>
<feature type="domain" description="Response regulatory" evidence="3">
    <location>
        <begin position="7"/>
        <end position="123"/>
    </location>
</feature>
<evidence type="ECO:0000256" key="2">
    <source>
        <dbReference type="PROSITE-ProRule" id="PRU00169"/>
    </source>
</evidence>
<dbReference type="Gene3D" id="3.40.50.2300">
    <property type="match status" value="1"/>
</dbReference>
<name>A0A0E9LUC5_9BACT</name>